<keyword evidence="2" id="KW-1185">Reference proteome</keyword>
<proteinExistence type="predicted"/>
<evidence type="ECO:0000313" key="2">
    <source>
        <dbReference type="Proteomes" id="UP001396334"/>
    </source>
</evidence>
<comment type="caution">
    <text evidence="1">The sequence shown here is derived from an EMBL/GenBank/DDBJ whole genome shotgun (WGS) entry which is preliminary data.</text>
</comment>
<dbReference type="Proteomes" id="UP001396334">
    <property type="component" value="Unassembled WGS sequence"/>
</dbReference>
<accession>A0ABR2NF35</accession>
<evidence type="ECO:0000313" key="1">
    <source>
        <dbReference type="EMBL" id="KAK8974627.1"/>
    </source>
</evidence>
<gene>
    <name evidence="1" type="ORF">V6N11_045193</name>
</gene>
<dbReference type="EMBL" id="JBBPBN010000160">
    <property type="protein sequence ID" value="KAK8974627.1"/>
    <property type="molecule type" value="Genomic_DNA"/>
</dbReference>
<protein>
    <submittedName>
        <fullName evidence="1">Uncharacterized protein</fullName>
    </submittedName>
</protein>
<organism evidence="1 2">
    <name type="scientific">Hibiscus sabdariffa</name>
    <name type="common">roselle</name>
    <dbReference type="NCBI Taxonomy" id="183260"/>
    <lineage>
        <taxon>Eukaryota</taxon>
        <taxon>Viridiplantae</taxon>
        <taxon>Streptophyta</taxon>
        <taxon>Embryophyta</taxon>
        <taxon>Tracheophyta</taxon>
        <taxon>Spermatophyta</taxon>
        <taxon>Magnoliopsida</taxon>
        <taxon>eudicotyledons</taxon>
        <taxon>Gunneridae</taxon>
        <taxon>Pentapetalae</taxon>
        <taxon>rosids</taxon>
        <taxon>malvids</taxon>
        <taxon>Malvales</taxon>
        <taxon>Malvaceae</taxon>
        <taxon>Malvoideae</taxon>
        <taxon>Hibiscus</taxon>
    </lineage>
</organism>
<reference evidence="1 2" key="1">
    <citation type="journal article" date="2024" name="G3 (Bethesda)">
        <title>Genome assembly of Hibiscus sabdariffa L. provides insights into metabolisms of medicinal natural products.</title>
        <authorList>
            <person name="Kim T."/>
        </authorList>
    </citation>
    <scope>NUCLEOTIDE SEQUENCE [LARGE SCALE GENOMIC DNA]</scope>
    <source>
        <strain evidence="1">TK-2024</strain>
        <tissue evidence="1">Old leaves</tissue>
    </source>
</reference>
<name>A0ABR2NF35_9ROSI</name>
<sequence length="86" mass="9562">MARLGVTWRLKSTAAVAWLHVKVVGGYGVSMIKEFIGKEATNCNCAIPILKQLPFSSSPSLPPSMMFLKQYLFDFRHKKTSLLSST</sequence>